<proteinExistence type="predicted"/>
<feature type="compositionally biased region" description="Low complexity" evidence="1">
    <location>
        <begin position="1835"/>
        <end position="1853"/>
    </location>
</feature>
<feature type="compositionally biased region" description="Low complexity" evidence="1">
    <location>
        <begin position="1789"/>
        <end position="1823"/>
    </location>
</feature>
<feature type="region of interest" description="Disordered" evidence="1">
    <location>
        <begin position="5673"/>
        <end position="5692"/>
    </location>
</feature>
<dbReference type="Proteomes" id="UP000533598">
    <property type="component" value="Unassembled WGS sequence"/>
</dbReference>
<evidence type="ECO:0000256" key="1">
    <source>
        <dbReference type="SAM" id="MobiDB-lite"/>
    </source>
</evidence>
<organism evidence="3 4">
    <name type="scientific">Crossiella cryophila</name>
    <dbReference type="NCBI Taxonomy" id="43355"/>
    <lineage>
        <taxon>Bacteria</taxon>
        <taxon>Bacillati</taxon>
        <taxon>Actinomycetota</taxon>
        <taxon>Actinomycetes</taxon>
        <taxon>Pseudonocardiales</taxon>
        <taxon>Pseudonocardiaceae</taxon>
        <taxon>Crossiella</taxon>
    </lineage>
</organism>
<feature type="compositionally biased region" description="Low complexity" evidence="1">
    <location>
        <begin position="3808"/>
        <end position="3818"/>
    </location>
</feature>
<feature type="compositionally biased region" description="Low complexity" evidence="1">
    <location>
        <begin position="521"/>
        <end position="560"/>
    </location>
</feature>
<dbReference type="PANTHER" id="PTHR48125:SF12">
    <property type="entry name" value="AT HOOK TRANSCRIPTION FACTOR FAMILY-RELATED"/>
    <property type="match status" value="1"/>
</dbReference>
<feature type="compositionally biased region" description="Low complexity" evidence="1">
    <location>
        <begin position="609"/>
        <end position="642"/>
    </location>
</feature>
<keyword evidence="3" id="KW-0449">Lipoprotein</keyword>
<gene>
    <name evidence="3" type="ORF">HNR67_007527</name>
</gene>
<evidence type="ECO:0000313" key="3">
    <source>
        <dbReference type="EMBL" id="MBB4681409.1"/>
    </source>
</evidence>
<feature type="region of interest" description="Disordered" evidence="1">
    <location>
        <begin position="1780"/>
        <end position="1859"/>
    </location>
</feature>
<dbReference type="PROSITE" id="PS51996">
    <property type="entry name" value="TR_MART"/>
    <property type="match status" value="2"/>
</dbReference>
<feature type="region of interest" description="Disordered" evidence="1">
    <location>
        <begin position="482"/>
        <end position="692"/>
    </location>
</feature>
<feature type="region of interest" description="Disordered" evidence="1">
    <location>
        <begin position="3801"/>
        <end position="3856"/>
    </location>
</feature>
<dbReference type="EMBL" id="JACHMH010000001">
    <property type="protein sequence ID" value="MBB4681409.1"/>
    <property type="molecule type" value="Genomic_DNA"/>
</dbReference>
<dbReference type="Gene3D" id="3.90.176.10">
    <property type="entry name" value="Toxin ADP-ribosyltransferase, Chain A, domain 1"/>
    <property type="match status" value="3"/>
</dbReference>
<dbReference type="Pfam" id="PF25547">
    <property type="entry name" value="WXG100_2"/>
    <property type="match status" value="1"/>
</dbReference>
<reference evidence="3 4" key="1">
    <citation type="submission" date="2020-08" db="EMBL/GenBank/DDBJ databases">
        <title>Sequencing the genomes of 1000 actinobacteria strains.</title>
        <authorList>
            <person name="Klenk H.-P."/>
        </authorList>
    </citation>
    <scope>NUCLEOTIDE SEQUENCE [LARGE SCALE GENOMIC DNA]</scope>
    <source>
        <strain evidence="3 4">DSM 44230</strain>
    </source>
</reference>
<feature type="compositionally biased region" description="Basic and acidic residues" evidence="1">
    <location>
        <begin position="4867"/>
        <end position="4878"/>
    </location>
</feature>
<dbReference type="InterPro" id="IPR029044">
    <property type="entry name" value="Nucleotide-diphossugar_trans"/>
</dbReference>
<feature type="region of interest" description="Disordered" evidence="1">
    <location>
        <begin position="2203"/>
        <end position="2223"/>
    </location>
</feature>
<dbReference type="SUPFAM" id="SSF56399">
    <property type="entry name" value="ADP-ribosylation"/>
    <property type="match status" value="2"/>
</dbReference>
<evidence type="ECO:0000313" key="4">
    <source>
        <dbReference type="Proteomes" id="UP000533598"/>
    </source>
</evidence>
<dbReference type="RefSeq" id="WP_185007962.1">
    <property type="nucleotide sequence ID" value="NZ_BAAAUI010000008.1"/>
</dbReference>
<dbReference type="PANTHER" id="PTHR48125">
    <property type="entry name" value="LP07818P1"/>
    <property type="match status" value="1"/>
</dbReference>
<feature type="region of interest" description="Disordered" evidence="1">
    <location>
        <begin position="4867"/>
        <end position="4891"/>
    </location>
</feature>
<feature type="compositionally biased region" description="Low complexity" evidence="1">
    <location>
        <begin position="3840"/>
        <end position="3854"/>
    </location>
</feature>
<evidence type="ECO:0000259" key="2">
    <source>
        <dbReference type="Pfam" id="PF25547"/>
    </source>
</evidence>
<keyword evidence="4" id="KW-1185">Reference proteome</keyword>
<feature type="compositionally biased region" description="Polar residues" evidence="1">
    <location>
        <begin position="643"/>
        <end position="655"/>
    </location>
</feature>
<name>A0A7W7CL10_9PSEU</name>
<dbReference type="InterPro" id="IPR057746">
    <property type="entry name" value="CpnT-like_N"/>
</dbReference>
<accession>A0A7W7CL10</accession>
<feature type="domain" description="Outer membrane channel protein CpnT-like N-terminal" evidence="2">
    <location>
        <begin position="25"/>
        <end position="156"/>
    </location>
</feature>
<sequence length="5838" mass="623969">MPSKFDGGDFGDVPAWARTLLEILGMSWPAANQHRFRRLGEDYDQVARKYADTPQLIADIEKQIRQHFDMGAAEQFRTSMKPLTDGSPNLLEELSTGAKGIADGSRKIALQVEYAKYSAIGQLFLLAYEIAMEYALSAITGGASLANLTWHYAATRQYLMAIFKQLTRVATLEVFIGVSGGLIIDAVVQRLQRERESWDTEATMQTLLSGVIGGVIGGTVGELGEALGRKLGGLLGKDYSKLATDDLKKSVKDLDLPGADTWLNDLGRTLSDRAGKELGNPATAFTKQSIENFAKQTGDRFVAAFGKNLGEDTARQLGRDYAKSFVDNWARHGLDGTPAFRNSLRDVLAPQSGKLGKDAVRLLSQEVPDVLARNTIDHLGGNLAAKAAMYSTMFLAEGVSGVMTMAVMAQIDGQEVGAAEYGMGFLSGTVMGGIGHGIEHVGTNALDSVVNAAKEKLGALTGGVAGLGAAAQAVGAPVGVENKGGTATAEGKPESKATNAGGRAVAETKTGQGETRPAPPRTTSASPTASASTAPVTTTSSAPPAKATAAAPSATGTSSTKVMAGGGVSAQPPIVPTTSTPAAATGSPPTVTTGGGVSAQSSTVPTIATGPPSTVTTGGGVSAQPSTAPTAATSSPTTVTASGGNSDQPSPTTGVLTADSTTPAPPLTPTSDLTGESPIDPATPAAEVAFQPGPTDATTLLATAELPLTIPSTPELSTMDHIATKVPRTLQARQARAARTAKALRDAEVGARNQARRAEELLRELDVSLDWSAAVAAAGIRTSDGTAGHHLRAADRNAEAARRRLAVAAGADRESLSAEVVRTQVELRAAWLGFVEGKRDAWRAAEEAVDAESARLATPPSGPEDAAWRHSRVTTAPWFAVDKPLDPTAWEGQRATTPRRAVDTETADVLTTLFSSADKRYTGLIRYGVSRFEVDGRGVTEFTVPINLVPGAGVGPDQLDQLRVRAQTGLDTLINQRYGLPNGDQLHVRVEFTANPGLDGHDVLVDPGQRTTQTTWQPSATAVDLAHELIHYLGPGDESLDPDRVFLRRADDGAGAVVTGDRSLMGGDEGELRLLPRHAWMIHRVLLDQVGLARLTDPGQDALPGAAGAERMVTRPAPGSLPGALVEFDSKSDSPGPQAIAGLVELADRLVGRVVEIRVEGRVGNNPRAQLARQRGQQRLDAVVARLAGLVADRGIADRVTITPVLAEGPGRGLSQDRGGAEFRARRTVSVSVLDRGPVAATTAVTTEPATTVEPIVDAAPEVVEPATDAEPVPDLVEPPVPDAGADYPTAAALITDLVNAVRPEPTPHDLLGPDLFDLRTASPPPDFLAGLDQTTLTTGQLLQLLETLNLTLDAPPDALTGDTLDDPADWVIPTERSVDALTQWAPGVVPPLPNPSELPALLHAIWLGGPLRNTGHMAGFRRNYGAAANGYAEYYRAVLWTDVPRARFEAAGQPGAPAELAEVRDMLDWARDNQVRLVNVDEVFNSAAPMRLQQYYRVETGKQIGPGYAAASDILRLEVLDRFGGIYSDGDNLLEDLGEVEEIAASAAGFAVNKDREGNTGNSAFVLPRDHPFARLYLAAVEENYGRHQHELFPAEIAGWAPGFFDSEIGRVNRNSVMWRTGPNVLTGLAGQLGYTNGIADYPALTGIVMNSAASWLRPLPAPAPEPHREHTLDLTKKIVQTLVRDIYNRDGDLHLTAVEEAVGKHPRPDLVWQAVLGFLAGQPELAERVRRVTDGRFRDGARQEVGVPTAAMALLDVTPDTEQTWLGEFSRAARFRSVPKTPGFPLTTTASDPATTPDTASDTAATSDIAAQQPPAAAQSPETVPPIAPQPQPGSQTQTEPQTEPESAETPATPPLDRARIFADESWRHSDRDLTHPDATWATHANPVPATRINAVRDQVPPHRHRAESGGLTDNSVITIENGEPRFHLSTWQSPVGYETRRLSFGPGQVVQDRTFRLHLNNPGGYDLTAFKEAARDGNDQFWNRGFALPRGDQLHVNIEFTDDPAQATGVITVTAPGTPANQLNIPLDATSAQFAHEIGGHFGGLDDTYHEGPQQNPSIFQHHRGKTVRHLDGTTSIVGRGRIVNDDNIMGQHAAQVTPANLWLLDQRGPSPEVITPATVGPDDRVAAPPVNPNINGPVGNPGRNLLNKPRLFGIAEVERNPMTGADTVPLGISLPTKKGDESVARMWAEKTTTRPVRAYNTLHPNSPATTHPAPWDNEDPARQPIFVYLHAGPERFKIRTTGGTFRVDGATLADAVLADPDFRQTAQDRPDAPIVLLACESGQLNAPGGGGYDFRRALVERGHERQVFAPTQTINLVPVFAAINVDKGGVFVEIATHPADAVKIPGFPAALPDNVIAFAKGSRALDAEAMAVLERFAQRAVGQARIRLTGHGNAVFGGVDTGRARAQAVSLALRPLVGPAPVIEVAAERNALPPLVSGDPAVRRRSVTMALIEPGREPRPHLDLREGEEVTDWLSRTAVLLGEAADLWADSPLLAHVRTSLAAGSGRLKEITLRLSVDPGGPAPRLGRLLGARGHAWVEFVLPQGRGSEAIGFHRQGPRFQDLGHTATASYEVPVAAEDALLAFDFALRHLRTPHRVLSFNSVDFARGLFQHVSGLPAPSAGWLANGPDDLGRRLRELAESGPAAEVERVPPHVDAIGFELGQDTVLAAVLPPLDRFARAVLTESIDPPPRIQIVLTHGDNTALAAPRAQQLTAAVRTALTTAGSNLTGIDVQTVHDPAATVDSATVRLIRPEPPRPASTPIIPAGQSVKAWLDGQAMLNRPVRNAFINTLKRTALVDALEQLRLLGADRPVFRLRLKTERRDLPAQDVGHAWAEIRDPFMGVTVLDLMPAQSLGVPWAAVPGEVRALSQEDHEATFTAEFPASANDIIRGLDTVLSLVEDQYQLTRHNCTHFVLALHQAVIGAPAPYAGRWIQGPTDLERTLRAQTPHLIARPGFPTGEVPAALPRRENPLRVTELSRNPLSGNELTTVAEFSRLAGTGNLTPETPDLGDAPDLLAAALDTPGEVELKRRVRALAVDALTLSTLVPSRDNTLSLLSPQRLQTLLTDLTEAVHNGQDPIAAAGLDYDPGAPLPRRLVELGLLDVPPALRDALRADPLFQDLLRNPDALSEALFAASGEFTAAFDTATQHGVPPIRTLTRLGQAVPGLTDILNQANETEERAARWAVGLLLSAPVPIDPALRAVVGGTPGPATRPAGGSWAREHAVREWWRSSDPAVTPDHRVTDPLSCQDIQHLRDQTPPLRVSSEDGGLTRGGRPWHGPIGYDLRHLEVAGRRVRLHTVRLHLEGPHTPEFRARVEAAADRYLNQGHRLPSGEQLLVEVEFTDRADAHGVVHVTSPGTRADQTHWPADAREIEFAHELGHFLGLHDEYLDDIDDPAVFQHRAGAGRVATGPGLMTAAATTGEAVLEPRNLHLLWDRANNLLGENPLPTKESVTEPGPGFLASTADEREFRAHPELADYLPQVAEVLARHPNLAATGEAELAAVRAYTDTLSPAIDNHFNGKPAPAYTEPLIRLLSSAVTRLPTRFTGIATRCQIMDLAEARALFVKGSVYTDRGFFRARAGELRLFPTRQVIVTAQVHNGAYLSSVSRFAGEREVLLPPGTRFTVASARESNGQLEVTLRQLDPTPTRIHPPYQGFPGPVDTSDFMENQLSMIRLLGEDPEIEVSLATGDTRAFRDELGRARHRLAGRPAAPATIEVRAWRSAAELDEYRPGRVVTEPRVLIGGGTGGNVRFVVQANAAHTVEERIVVAPGKSFRVNEVERSADWTGMTVIHLSETTPDQEITPDPAATATNAPAPPAAPHTEPDAPTRPAGPTASVAAEPAVPSSPVATESTVDTTLGAAVFDALVPRPAPIPTTPLDGNRGIRLSDPTLPDLPTHDGYFTFLAHGDSTGNPLHNNTPLTPRTVADLLLRAHRDGHWDGAKPLLFASCGAGQGGRESFAAKVLAELRAHGITAEALAPNGPVYFVPGGTGQLIVASGVGVDATGRPAFEPGGTWVRLANDQVETLGAQLDPEPAELPVSDLDGAVRLGITAEEGALYRHPDYLARVADYESALGAHFFHDPAATTELRNTLQRLVSLLPRATGPELCARFAGGDPTVLGEPDRGLSTAQLAQIAAQGNQRELAAAVLNVAFQGGRLSLAGVLNPIIGTRNWALAERLGLDVDCLKAQAEHRERGIEHVLAVVREADPHQAVPSAWPSGQDRAARALEIAQLIRPLLTRAEGWEADAGAFAADLWRTTELAEPDWRPGRLTSADLDGSGVVPSARERQGLDDGTLRWVPRPAKVELDRDTARHHLAQARGIRLTGGAALNVAKAMYAYRLVGRDAGDPERFLHGLLGWLLPTGEHSLHEVLTAAAVSGSFPALGRTLTEDAAILYRELPGLTPTDRAQLGRPPHEQLYLHLARTGGLGEARPHLLGDSEWRRNNVGQEHPTPDPHRLAGSWLLRHDLTAEALLDRLGLAHFLAFSLYTDTSFPLMNALLRAPIGQRQVMAVQLTNMVRNRQPDAWPMALQSDPVVAQLLNQAVPALDSPDWPEFIKPVLGRVNAHLDPLINEMSLHCHLLMDALRLLPPALGQVWRGDFSVGDTGTWYGRWLSPILGRTDITFTEFTSTSRGKATAINFATAKPATALAHPVLLKIETAGAHGHDIAPFSAVPNEQEVLLAPGAKITVSKRHTVQFAKGDVLETTATEQGPSLAFPSGTTESERRRIRARSLDGLTRLNNGVPVRESTDLTGLAPRIGVTGPDHGRHVWGLTTLLAAIDGPARDLSLDRLTAMRALVDLGTPRFVLAEQSAEGVKRLNELARRVWPLDALRFTDEGLDGPRRLLDLAADLLARNENVTVTDLDRRWRAQHPESDPDQQPMPAQAPPPDALDDLILQHANDFGGQRVLLDDPSLTPEQRNAFTKAVLAIPPSQTYFTLLVHNTGQGGLNVGWNGMPVTGSRLGRLLITLKDNGLWDGQRPIRLVSCAAALGTANSVAAALAERLHQHNLSTGDSLRAEVYAPTGPVWFLPTGSTGELIAGPAVGADAIGPAYVRGGNWMWFRPAPNGDILHTKIGAYLAEHHQPPGELPAGLHQVADSAVLTDIPGTVAFGGELYRDPGYPDRAERFEDAIGQHAYHSVGAIAAARAGLHRLHQVLSQAHPDRADVHRAFLKGDPGSAGQLGHLTAEGFAELIGTGNLRELMTAFYNAAYFAGSPLGLQPLLNTLVRTENWDRARELGLNLPALRAQAAYLNGPLRPVLHRLAGVVSETLGRTFDLDVFAGGNVLAASPDWLGAGGEYLTSLRARRNGGPDRRLDARFTRTPRELRELGIELSQRELDYLLRNPGLSPLLGLVSPLGDPLPGHSGPELPLSWVSGQQALDLDTTSAWHRDRTAQGFRLIAGVSGTAAKMANAALLLGIPGQDPAAFTQALLGWMLTGRDHSAYEILAGAGLVFPLPGVDLADAATMYRSLPGISLAELRALPGTDGLLPHEAVYLAQADPAEATVARHSLARFRDVAGEPAVRTWLARNDLTAADVLALLAPAHVAALRAYRGPAHQTITAQLRTGGPDRHAQLVREALALLPPVRGTVWHSGPRTGPLQPGHGVTRSRQRAEEALPPNGMLLRAELTGRAAKDISIFAGAPDEVLLPPGTQLHVTRREQLSEHLLVETAEPEPEFPPPADPDHRTARQRADRVRTALSALTGSAPADRADLAGLARQLGVGHARPALDAVWAGQSRRQDGLAAWRLGLLADELTGPLTLDRLTAVRRSTDLAGGISRDHLADLLRDLDHRPAGAPVHNEELNRLIEVVQRLKRPGTAVPLDDLRTSWPYLFPR</sequence>
<feature type="compositionally biased region" description="Pro residues" evidence="1">
    <location>
        <begin position="1825"/>
        <end position="1834"/>
    </location>
</feature>
<feature type="compositionally biased region" description="Low complexity" evidence="1">
    <location>
        <begin position="576"/>
        <end position="592"/>
    </location>
</feature>
<dbReference type="SUPFAM" id="SSF53448">
    <property type="entry name" value="Nucleotide-diphospho-sugar transferases"/>
    <property type="match status" value="1"/>
</dbReference>
<protein>
    <submittedName>
        <fullName evidence="3">Outer membrane murein-binding lipoprotein Lpp</fullName>
    </submittedName>
</protein>
<comment type="caution">
    <text evidence="3">The sequence shown here is derived from an EMBL/GenBank/DDBJ whole genome shotgun (WGS) entry which is preliminary data.</text>
</comment>
<feature type="region of interest" description="Disordered" evidence="1">
    <location>
        <begin position="4271"/>
        <end position="4291"/>
    </location>
</feature>
<dbReference type="Gene3D" id="3.90.550.20">
    <property type="match status" value="1"/>
</dbReference>